<evidence type="ECO:0000256" key="8">
    <source>
        <dbReference type="ARBA" id="ARBA00038429"/>
    </source>
</evidence>
<dbReference type="InterPro" id="IPR017853">
    <property type="entry name" value="GH"/>
</dbReference>
<protein>
    <recommendedName>
        <fullName evidence="9">Beta-mannosidase B</fullName>
        <ecNumber evidence="3">3.2.1.25</ecNumber>
    </recommendedName>
    <alternativeName>
        <fullName evidence="10">Mannanase B</fullName>
    </alternativeName>
</protein>
<dbReference type="Gene3D" id="3.20.20.80">
    <property type="entry name" value="Glycosidases"/>
    <property type="match status" value="1"/>
</dbReference>
<evidence type="ECO:0000313" key="13">
    <source>
        <dbReference type="EMBL" id="OIW22787.1"/>
    </source>
</evidence>
<dbReference type="GO" id="GO:0000272">
    <property type="term" value="P:polysaccharide catabolic process"/>
    <property type="evidence" value="ECO:0007669"/>
    <property type="project" value="UniProtKB-KW"/>
</dbReference>
<evidence type="ECO:0000256" key="4">
    <source>
        <dbReference type="ARBA" id="ARBA00022801"/>
    </source>
</evidence>
<dbReference type="OrthoDB" id="2866996at2759"/>
<dbReference type="GO" id="GO:0006516">
    <property type="term" value="P:glycoprotein catabolic process"/>
    <property type="evidence" value="ECO:0007669"/>
    <property type="project" value="TreeGrafter"/>
</dbReference>
<dbReference type="InterPro" id="IPR013783">
    <property type="entry name" value="Ig-like_fold"/>
</dbReference>
<dbReference type="InterPro" id="IPR008979">
    <property type="entry name" value="Galactose-bd-like_sf"/>
</dbReference>
<feature type="domain" description="Mannosidase Ig/CBM-like" evidence="11">
    <location>
        <begin position="679"/>
        <end position="807"/>
    </location>
</feature>
<evidence type="ECO:0000256" key="10">
    <source>
        <dbReference type="ARBA" id="ARBA00041614"/>
    </source>
</evidence>
<dbReference type="GO" id="GO:0004567">
    <property type="term" value="F:beta-mannosidase activity"/>
    <property type="evidence" value="ECO:0007669"/>
    <property type="project" value="UniProtKB-EC"/>
</dbReference>
<proteinExistence type="inferred from homology"/>
<dbReference type="SUPFAM" id="SSF49785">
    <property type="entry name" value="Galactose-binding domain-like"/>
    <property type="match status" value="1"/>
</dbReference>
<evidence type="ECO:0000259" key="11">
    <source>
        <dbReference type="Pfam" id="PF17786"/>
    </source>
</evidence>
<evidence type="ECO:0000313" key="14">
    <source>
        <dbReference type="Proteomes" id="UP000182658"/>
    </source>
</evidence>
<sequence>MEEIQQLDTGWTFKDTADNSGEWLPAANVPGSIHKDLEHNGQIPDPFVNMNELNARWVAERSWTYRTCFASPPTEVGSVTDLVFKGLDTLATVSLNGAKILEADNMFVEYRVNITEKLKPEHSGANVLEINFASAMLRGRELVKERAHEHRFIAHQTEQGRLPIRKAQYQWGWDWGPILVTAGIWRPIYIHTYASRVDDVWFQAQVSEDLGSVCGKLFAQVSPGRACKVRFTLAKDGQLVFDCESVSDESGQASCAFSLQDPALWYPAGFGKPERYELGATIVSDHHISKTKLIGFRRAELIQESDRSGMSFYFRINNIDIFCGGACWIPADSFLAVTPERYREWMQLLKKGNQNMVRVWGGGIYEDDSFYEACDELGILVWQDFCMACQSTPAYDSFLASLEKEARCNIRRLRTHPSLIIWAGNNEDYEIQEAYGLDYDYADKDPQSWLKSSYPARYVYEHLLPNILEQEDPGVIYHPSSPWSHGKKTTDPTVGDIHQWGIWHRELKPYQEAPTLSGRFVSEFGMVAYPHVETIKSMVTDPGQQYPGSILMDFHNRAIDHERKLLTYMSENFSVDYNLESFTHLTQLVQADALAHTYRSWRRQWRSAGRRECGGVLVWQLNDCWPTISWAVVDYYMVPKPGYYAIRRALTPVAVGVARPFHPWTHGHVDPTIALADRKYEVWIASTEARAREVELQVRFISIRTGKDVAKKIVRRVTVLANGTTEVITDDVDVAMQELAHDKIVPESEDTWDLNQASDFKFPSRHKRGVPPFSLETHDPYIIFARVTDEAGGLLSTDTSWPDPLKYLSWEGRGVQVEVVGEQEVKVTAQKPVKGFVLQEVRDGAALSDNGFDVVPGEAQVVRFERAIGDVNDLRWTFLGAENTLGRTRRRYELP</sequence>
<evidence type="ECO:0000256" key="9">
    <source>
        <dbReference type="ARBA" id="ARBA00041069"/>
    </source>
</evidence>
<evidence type="ECO:0000256" key="3">
    <source>
        <dbReference type="ARBA" id="ARBA00012754"/>
    </source>
</evidence>
<keyword evidence="14" id="KW-1185">Reference proteome</keyword>
<feature type="domain" description="Beta-mannosidase-like galactose-binding" evidence="12">
    <location>
        <begin position="11"/>
        <end position="186"/>
    </location>
</feature>
<dbReference type="EC" id="3.2.1.25" evidence="3"/>
<accession>A0A1J7I5Z5</accession>
<dbReference type="EMBL" id="KV875110">
    <property type="protein sequence ID" value="OIW22787.1"/>
    <property type="molecule type" value="Genomic_DNA"/>
</dbReference>
<dbReference type="FunFam" id="3.20.20.80:FF:000050">
    <property type="entry name" value="Beta-mannosidase B"/>
    <property type="match status" value="1"/>
</dbReference>
<dbReference type="Gene3D" id="2.60.40.10">
    <property type="entry name" value="Immunoglobulins"/>
    <property type="match status" value="1"/>
</dbReference>
<organism evidence="13 14">
    <name type="scientific">Coniochaeta ligniaria NRRL 30616</name>
    <dbReference type="NCBI Taxonomy" id="1408157"/>
    <lineage>
        <taxon>Eukaryota</taxon>
        <taxon>Fungi</taxon>
        <taxon>Dikarya</taxon>
        <taxon>Ascomycota</taxon>
        <taxon>Pezizomycotina</taxon>
        <taxon>Sordariomycetes</taxon>
        <taxon>Sordariomycetidae</taxon>
        <taxon>Coniochaetales</taxon>
        <taxon>Coniochaetaceae</taxon>
        <taxon>Coniochaeta</taxon>
    </lineage>
</organism>
<dbReference type="PANTHER" id="PTHR43730:SF1">
    <property type="entry name" value="BETA-MANNOSIDASE"/>
    <property type="match status" value="1"/>
</dbReference>
<evidence type="ECO:0000259" key="12">
    <source>
        <dbReference type="Pfam" id="PF22666"/>
    </source>
</evidence>
<dbReference type="Pfam" id="PF17786">
    <property type="entry name" value="Mannosidase_ig"/>
    <property type="match status" value="1"/>
</dbReference>
<keyword evidence="6" id="KW-0326">Glycosidase</keyword>
<comment type="pathway">
    <text evidence="2">Glycan metabolism; N-glycan degradation.</text>
</comment>
<reference evidence="13 14" key="1">
    <citation type="submission" date="2016-10" db="EMBL/GenBank/DDBJ databases">
        <title>Draft genome sequence of Coniochaeta ligniaria NRRL30616, a lignocellulolytic fungus for bioabatement of inhibitors in plant biomass hydrolysates.</title>
        <authorList>
            <consortium name="DOE Joint Genome Institute"/>
            <person name="Jimenez D.J."/>
            <person name="Hector R.E."/>
            <person name="Riley R."/>
            <person name="Sun H."/>
            <person name="Grigoriev I.V."/>
            <person name="Van Elsas J.D."/>
            <person name="Nichols N.N."/>
        </authorList>
    </citation>
    <scope>NUCLEOTIDE SEQUENCE [LARGE SCALE GENOMIC DNA]</scope>
    <source>
        <strain evidence="13 14">NRRL 30616</strain>
    </source>
</reference>
<comment type="similarity">
    <text evidence="8">Belongs to the glycosyl hydrolase 2 family. Beta-mannosidase B subfamily.</text>
</comment>
<gene>
    <name evidence="13" type="ORF">CONLIGDRAFT_664820</name>
</gene>
<keyword evidence="5" id="KW-0119">Carbohydrate metabolism</keyword>
<dbReference type="InterPro" id="IPR054593">
    <property type="entry name" value="Beta-mannosidase-like_N2"/>
</dbReference>
<dbReference type="AlphaFoldDB" id="A0A1J7I5Z5"/>
<dbReference type="Pfam" id="PF22666">
    <property type="entry name" value="Glyco_hydro_2_N2"/>
    <property type="match status" value="1"/>
</dbReference>
<dbReference type="InterPro" id="IPR036156">
    <property type="entry name" value="Beta-gal/glucu_dom_sf"/>
</dbReference>
<dbReference type="STRING" id="1408157.A0A1J7I5Z5"/>
<dbReference type="InterPro" id="IPR041447">
    <property type="entry name" value="Mannosidase_ig"/>
</dbReference>
<dbReference type="InParanoid" id="A0A1J7I5Z5"/>
<dbReference type="Proteomes" id="UP000182658">
    <property type="component" value="Unassembled WGS sequence"/>
</dbReference>
<keyword evidence="4 13" id="KW-0378">Hydrolase</keyword>
<dbReference type="SUPFAM" id="SSF51445">
    <property type="entry name" value="(Trans)glycosidases"/>
    <property type="match status" value="1"/>
</dbReference>
<keyword evidence="7" id="KW-0624">Polysaccharide degradation</keyword>
<evidence type="ECO:0000256" key="7">
    <source>
        <dbReference type="ARBA" id="ARBA00023326"/>
    </source>
</evidence>
<dbReference type="SUPFAM" id="SSF49303">
    <property type="entry name" value="beta-Galactosidase/glucuronidase domain"/>
    <property type="match status" value="2"/>
</dbReference>
<dbReference type="PANTHER" id="PTHR43730">
    <property type="entry name" value="BETA-MANNOSIDASE"/>
    <property type="match status" value="1"/>
</dbReference>
<dbReference type="Gene3D" id="2.60.120.260">
    <property type="entry name" value="Galactose-binding domain-like"/>
    <property type="match status" value="1"/>
</dbReference>
<name>A0A1J7I5Z5_9PEZI</name>
<evidence type="ECO:0000256" key="1">
    <source>
        <dbReference type="ARBA" id="ARBA00000829"/>
    </source>
</evidence>
<evidence type="ECO:0000256" key="5">
    <source>
        <dbReference type="ARBA" id="ARBA00023277"/>
    </source>
</evidence>
<evidence type="ECO:0000256" key="2">
    <source>
        <dbReference type="ARBA" id="ARBA00004740"/>
    </source>
</evidence>
<dbReference type="InterPro" id="IPR050887">
    <property type="entry name" value="Beta-mannosidase_GH2"/>
</dbReference>
<dbReference type="FunFam" id="2.60.120.260:FF:000118">
    <property type="entry name" value="Beta-mannosidase B"/>
    <property type="match status" value="1"/>
</dbReference>
<comment type="catalytic activity">
    <reaction evidence="1">
        <text>Hydrolysis of terminal, non-reducing beta-D-mannose residues in beta-D-mannosides.</text>
        <dbReference type="EC" id="3.2.1.25"/>
    </reaction>
</comment>
<evidence type="ECO:0000256" key="6">
    <source>
        <dbReference type="ARBA" id="ARBA00023295"/>
    </source>
</evidence>